<dbReference type="EMBL" id="JAUMVS010000020">
    <property type="protein sequence ID" value="MDO4841469.1"/>
    <property type="molecule type" value="Genomic_DNA"/>
</dbReference>
<dbReference type="InterPro" id="IPR001173">
    <property type="entry name" value="Glyco_trans_2-like"/>
</dbReference>
<comment type="pathway">
    <text evidence="1">Cell wall biogenesis; cell wall polysaccharide biosynthesis.</text>
</comment>
<proteinExistence type="inferred from homology"/>
<comment type="similarity">
    <text evidence="2">Belongs to the glycosyltransferase 2 family.</text>
</comment>
<dbReference type="InterPro" id="IPR029044">
    <property type="entry name" value="Nucleotide-diphossugar_trans"/>
</dbReference>
<evidence type="ECO:0000313" key="7">
    <source>
        <dbReference type="Proteomes" id="UP001168575"/>
    </source>
</evidence>
<evidence type="ECO:0000256" key="1">
    <source>
        <dbReference type="ARBA" id="ARBA00004776"/>
    </source>
</evidence>
<dbReference type="Gene3D" id="3.90.550.60">
    <property type="match status" value="1"/>
</dbReference>
<dbReference type="PANTHER" id="PTHR43179:SF12">
    <property type="entry name" value="GALACTOFURANOSYLTRANSFERASE GLFT2"/>
    <property type="match status" value="1"/>
</dbReference>
<dbReference type="PANTHER" id="PTHR43179">
    <property type="entry name" value="RHAMNOSYLTRANSFERASE WBBL"/>
    <property type="match status" value="1"/>
</dbReference>
<protein>
    <submittedName>
        <fullName evidence="6">Glycosyltransferase</fullName>
        <ecNumber evidence="6">2.4.-.-</ecNumber>
    </submittedName>
</protein>
<dbReference type="Pfam" id="PF00535">
    <property type="entry name" value="Glycos_transf_2"/>
    <property type="match status" value="1"/>
</dbReference>
<evidence type="ECO:0000259" key="5">
    <source>
        <dbReference type="Pfam" id="PF00535"/>
    </source>
</evidence>
<dbReference type="AlphaFoldDB" id="A0AA43UB29"/>
<evidence type="ECO:0000313" key="6">
    <source>
        <dbReference type="EMBL" id="MDO4841469.1"/>
    </source>
</evidence>
<reference evidence="6" key="1">
    <citation type="submission" date="2023-07" db="EMBL/GenBank/DDBJ databases">
        <title>Between Cages and Wild: Unraveling the Impact of Captivity on Animal Microbiomes and Antimicrobial Resistance.</title>
        <authorList>
            <person name="Schmartz G.P."/>
            <person name="Rehner J."/>
            <person name="Schuff M.J."/>
            <person name="Becker S.L."/>
            <person name="Kravczyk M."/>
            <person name="Gurevich A."/>
            <person name="Francke R."/>
            <person name="Mueller R."/>
            <person name="Keller V."/>
            <person name="Keller A."/>
        </authorList>
    </citation>
    <scope>NUCLEOTIDE SEQUENCE</scope>
    <source>
        <strain evidence="6">S12M_St_49</strain>
    </source>
</reference>
<keyword evidence="4 6" id="KW-0808">Transferase</keyword>
<evidence type="ECO:0000256" key="3">
    <source>
        <dbReference type="ARBA" id="ARBA00022676"/>
    </source>
</evidence>
<keyword evidence="3 6" id="KW-0328">Glycosyltransferase</keyword>
<comment type="caution">
    <text evidence="6">The sequence shown here is derived from an EMBL/GenBank/DDBJ whole genome shotgun (WGS) entry which is preliminary data.</text>
</comment>
<evidence type="ECO:0000256" key="4">
    <source>
        <dbReference type="ARBA" id="ARBA00022679"/>
    </source>
</evidence>
<dbReference type="Proteomes" id="UP001168575">
    <property type="component" value="Unassembled WGS sequence"/>
</dbReference>
<accession>A0AA43UB29</accession>
<keyword evidence="7" id="KW-1185">Reference proteome</keyword>
<gene>
    <name evidence="6" type="ORF">Q3982_02185</name>
</gene>
<organism evidence="6 7">
    <name type="scientific">Phoenicibacter congonensis</name>
    <dbReference type="NCBI Taxonomy" id="1944646"/>
    <lineage>
        <taxon>Bacteria</taxon>
        <taxon>Bacillati</taxon>
        <taxon>Actinomycetota</taxon>
        <taxon>Coriobacteriia</taxon>
        <taxon>Eggerthellales</taxon>
        <taxon>Eggerthellaceae</taxon>
        <taxon>Phoenicibacter</taxon>
    </lineage>
</organism>
<evidence type="ECO:0000256" key="2">
    <source>
        <dbReference type="ARBA" id="ARBA00006739"/>
    </source>
</evidence>
<feature type="domain" description="Glycosyltransferase 2-like" evidence="5">
    <location>
        <begin position="14"/>
        <end position="194"/>
    </location>
</feature>
<dbReference type="GO" id="GO:0016757">
    <property type="term" value="F:glycosyltransferase activity"/>
    <property type="evidence" value="ECO:0007669"/>
    <property type="project" value="UniProtKB-KW"/>
</dbReference>
<dbReference type="SUPFAM" id="SSF53448">
    <property type="entry name" value="Nucleotide-diphospho-sugar transferases"/>
    <property type="match status" value="1"/>
</dbReference>
<name>A0AA43UB29_9ACTN</name>
<sequence length="332" mass="38188">MNEETKQTAPDVAIVITTYNRRELLRVLLESLRAMTVQPSEIIMIDNENSPLTKELAEEFGVEKYVGMEENTGGAGGFSRGVEEVYKAGHRWIWVMDDDVSVDPDALERLNVWAAEAQEALDSGADLKDVATVFQCRKHNWDGTLFYWQYHFINKLGAPNPFAPSEFSDDEKSRPMNTMCFEGSMFPRDVVEKIGLPDARFFIYWDDTIYGYLASKVTKMLVVNEVIMNRTRPLKNVKIGTVRKLNSTSNMSRYHIMRNRGHMAHYLMMHSDYNPVLFQFGTFFTLCKEIVRLFVSSEVKSGFPCLTKGMKDGKKIRKDKSWKPYSEVHPLD</sequence>
<dbReference type="EC" id="2.4.-.-" evidence="6"/>